<evidence type="ECO:0000259" key="3">
    <source>
        <dbReference type="Pfam" id="PF11790"/>
    </source>
</evidence>
<dbReference type="EMBL" id="JAQQWM010000001">
    <property type="protein sequence ID" value="KAK8082606.1"/>
    <property type="molecule type" value="Genomic_DNA"/>
</dbReference>
<proteinExistence type="predicted"/>
<keyword evidence="5" id="KW-1185">Reference proteome</keyword>
<dbReference type="SUPFAM" id="SSF51445">
    <property type="entry name" value="(Trans)glycosidases"/>
    <property type="match status" value="1"/>
</dbReference>
<dbReference type="InterPro" id="IPR053183">
    <property type="entry name" value="ASL1"/>
</dbReference>
<organism evidence="4 5">
    <name type="scientific">Apiospora saccharicola</name>
    <dbReference type="NCBI Taxonomy" id="335842"/>
    <lineage>
        <taxon>Eukaryota</taxon>
        <taxon>Fungi</taxon>
        <taxon>Dikarya</taxon>
        <taxon>Ascomycota</taxon>
        <taxon>Pezizomycotina</taxon>
        <taxon>Sordariomycetes</taxon>
        <taxon>Xylariomycetidae</taxon>
        <taxon>Amphisphaeriales</taxon>
        <taxon>Apiosporaceae</taxon>
        <taxon>Apiospora</taxon>
    </lineage>
</organism>
<dbReference type="InterPro" id="IPR017853">
    <property type="entry name" value="GH"/>
</dbReference>
<gene>
    <name evidence="4" type="ORF">PG996_001387</name>
</gene>
<feature type="domain" description="Asl1-like glycosyl hydrolase catalytic" evidence="3">
    <location>
        <begin position="47"/>
        <end position="296"/>
    </location>
</feature>
<dbReference type="PANTHER" id="PTHR34154">
    <property type="entry name" value="ALKALI-SENSITIVE LINKAGE PROTEIN 1"/>
    <property type="match status" value="1"/>
</dbReference>
<evidence type="ECO:0000256" key="2">
    <source>
        <dbReference type="SAM" id="SignalP"/>
    </source>
</evidence>
<dbReference type="Gene3D" id="3.20.20.80">
    <property type="entry name" value="Glycosidases"/>
    <property type="match status" value="1"/>
</dbReference>
<protein>
    <recommendedName>
        <fullName evidence="3">Asl1-like glycosyl hydrolase catalytic domain-containing protein</fullName>
    </recommendedName>
</protein>
<dbReference type="Proteomes" id="UP001446871">
    <property type="component" value="Unassembled WGS sequence"/>
</dbReference>
<feature type="region of interest" description="Disordered" evidence="1">
    <location>
        <begin position="21"/>
        <end position="43"/>
    </location>
</feature>
<feature type="chain" id="PRO_5046146343" description="Asl1-like glycosyl hydrolase catalytic domain-containing protein" evidence="2">
    <location>
        <begin position="20"/>
        <end position="304"/>
    </location>
</feature>
<accession>A0ABR1WGG7</accession>
<name>A0ABR1WGG7_9PEZI</name>
<reference evidence="4 5" key="1">
    <citation type="submission" date="2023-01" db="EMBL/GenBank/DDBJ databases">
        <title>Analysis of 21 Apiospora genomes using comparative genomics revels a genus with tremendous synthesis potential of carbohydrate active enzymes and secondary metabolites.</title>
        <authorList>
            <person name="Sorensen T."/>
        </authorList>
    </citation>
    <scope>NUCLEOTIDE SEQUENCE [LARGE SCALE GENOMIC DNA]</scope>
    <source>
        <strain evidence="4 5">CBS 83171</strain>
    </source>
</reference>
<sequence length="304" mass="32550">MHALLSIVGLALLSGLAQAAPASQPQGNNNNNKGGGPRVGIAVSDKTSSDLEALVGEGSKVDWYYTWELNDSPVIRKANPNAEFLPQVGPQDVIAGDNPTLAGGVAEKLRDLQKSGSKRLLCFNEPDEDVGNGGTGMAPKLAAKYYKSVIVPLKKEGWQISHPVVTGSPRGLGWLQEFAKECGADCPTDFVSVHWYGIFGGLENWVKQLDGFYHSSSKGPKLWFTELGVPKAGVEGQGTPAENADFLTQARQLFQNKNFVEAYAWFGVNRENHSNAWTGSGTSLFNNAGQLSKLGKMLKLGTSA</sequence>
<dbReference type="PANTHER" id="PTHR34154:SF3">
    <property type="entry name" value="ALKALI-SENSITIVE LINKAGE PROTEIN 1"/>
    <property type="match status" value="1"/>
</dbReference>
<evidence type="ECO:0000313" key="4">
    <source>
        <dbReference type="EMBL" id="KAK8082606.1"/>
    </source>
</evidence>
<dbReference type="Pfam" id="PF11790">
    <property type="entry name" value="Glyco_hydro_cc"/>
    <property type="match status" value="1"/>
</dbReference>
<feature type="compositionally biased region" description="Low complexity" evidence="1">
    <location>
        <begin position="21"/>
        <end position="32"/>
    </location>
</feature>
<keyword evidence="2" id="KW-0732">Signal</keyword>
<comment type="caution">
    <text evidence="4">The sequence shown here is derived from an EMBL/GenBank/DDBJ whole genome shotgun (WGS) entry which is preliminary data.</text>
</comment>
<evidence type="ECO:0000313" key="5">
    <source>
        <dbReference type="Proteomes" id="UP001446871"/>
    </source>
</evidence>
<evidence type="ECO:0000256" key="1">
    <source>
        <dbReference type="SAM" id="MobiDB-lite"/>
    </source>
</evidence>
<dbReference type="InterPro" id="IPR024655">
    <property type="entry name" value="Asl1_glyco_hydro_catalytic"/>
</dbReference>
<feature type="signal peptide" evidence="2">
    <location>
        <begin position="1"/>
        <end position="19"/>
    </location>
</feature>